<evidence type="ECO:0000256" key="6">
    <source>
        <dbReference type="ARBA" id="ARBA00023136"/>
    </source>
</evidence>
<dbReference type="InterPro" id="IPR018584">
    <property type="entry name" value="GT87"/>
</dbReference>
<dbReference type="InterPro" id="IPR007110">
    <property type="entry name" value="Ig-like_dom"/>
</dbReference>
<evidence type="ECO:0000313" key="10">
    <source>
        <dbReference type="EMBL" id="GJE54617.1"/>
    </source>
</evidence>
<feature type="transmembrane region" description="Helical" evidence="8">
    <location>
        <begin position="388"/>
        <end position="405"/>
    </location>
</feature>
<evidence type="ECO:0000256" key="8">
    <source>
        <dbReference type="SAM" id="Phobius"/>
    </source>
</evidence>
<gene>
    <name evidence="10" type="ORF">EKPJFOCH_1095</name>
</gene>
<evidence type="ECO:0000256" key="3">
    <source>
        <dbReference type="ARBA" id="ARBA00022679"/>
    </source>
</evidence>
<feature type="transmembrane region" description="Helical" evidence="8">
    <location>
        <begin position="196"/>
        <end position="220"/>
    </location>
</feature>
<evidence type="ECO:0000313" key="11">
    <source>
        <dbReference type="Proteomes" id="UP001055101"/>
    </source>
</evidence>
<keyword evidence="5 8" id="KW-1133">Transmembrane helix</keyword>
<comment type="subcellular location">
    <subcellularLocation>
        <location evidence="1">Cell membrane</location>
        <topology evidence="1">Multi-pass membrane protein</topology>
    </subcellularLocation>
</comment>
<dbReference type="Proteomes" id="UP001055101">
    <property type="component" value="Unassembled WGS sequence"/>
</dbReference>
<evidence type="ECO:0000256" key="7">
    <source>
        <dbReference type="ARBA" id="ARBA00024033"/>
    </source>
</evidence>
<evidence type="ECO:0000256" key="4">
    <source>
        <dbReference type="ARBA" id="ARBA00022692"/>
    </source>
</evidence>
<protein>
    <recommendedName>
        <fullName evidence="9">Ig-like domain-containing protein</fullName>
    </recommendedName>
</protein>
<evidence type="ECO:0000256" key="2">
    <source>
        <dbReference type="ARBA" id="ARBA00022475"/>
    </source>
</evidence>
<proteinExistence type="inferred from homology"/>
<feature type="transmembrane region" description="Helical" evidence="8">
    <location>
        <begin position="335"/>
        <end position="354"/>
    </location>
</feature>
<accession>A0ABQ4TJB6</accession>
<keyword evidence="4 8" id="KW-0812">Transmembrane</keyword>
<feature type="domain" description="Ig-like" evidence="9">
    <location>
        <begin position="372"/>
        <end position="422"/>
    </location>
</feature>
<keyword evidence="2" id="KW-1003">Cell membrane</keyword>
<feature type="transmembrane region" description="Helical" evidence="8">
    <location>
        <begin position="31"/>
        <end position="51"/>
    </location>
</feature>
<dbReference type="PROSITE" id="PS50835">
    <property type="entry name" value="IG_LIKE"/>
    <property type="match status" value="1"/>
</dbReference>
<evidence type="ECO:0000256" key="1">
    <source>
        <dbReference type="ARBA" id="ARBA00004651"/>
    </source>
</evidence>
<reference evidence="10" key="1">
    <citation type="journal article" date="2021" name="Front. Microbiol.">
        <title>Comprehensive Comparative Genomics and Phenotyping of Methylobacterium Species.</title>
        <authorList>
            <person name="Alessa O."/>
            <person name="Ogura Y."/>
            <person name="Fujitani Y."/>
            <person name="Takami H."/>
            <person name="Hayashi T."/>
            <person name="Sahin N."/>
            <person name="Tani A."/>
        </authorList>
    </citation>
    <scope>NUCLEOTIDE SEQUENCE</scope>
    <source>
        <strain evidence="10">DSM 23674</strain>
    </source>
</reference>
<keyword evidence="3" id="KW-0808">Transferase</keyword>
<dbReference type="RefSeq" id="WP_238231055.1">
    <property type="nucleotide sequence ID" value="NZ_BPRA01000005.1"/>
</dbReference>
<reference evidence="10" key="2">
    <citation type="submission" date="2021-08" db="EMBL/GenBank/DDBJ databases">
        <authorList>
            <person name="Tani A."/>
            <person name="Ola A."/>
            <person name="Ogura Y."/>
            <person name="Katsura K."/>
            <person name="Hayashi T."/>
        </authorList>
    </citation>
    <scope>NUCLEOTIDE SEQUENCE</scope>
    <source>
        <strain evidence="10">DSM 23674</strain>
    </source>
</reference>
<keyword evidence="6 8" id="KW-0472">Membrane</keyword>
<organism evidence="10 11">
    <name type="scientific">Methylobacterium thuringiense</name>
    <dbReference type="NCBI Taxonomy" id="1003091"/>
    <lineage>
        <taxon>Bacteria</taxon>
        <taxon>Pseudomonadati</taxon>
        <taxon>Pseudomonadota</taxon>
        <taxon>Alphaproteobacteria</taxon>
        <taxon>Hyphomicrobiales</taxon>
        <taxon>Methylobacteriaceae</taxon>
        <taxon>Methylobacterium</taxon>
    </lineage>
</organism>
<evidence type="ECO:0000259" key="9">
    <source>
        <dbReference type="PROSITE" id="PS50835"/>
    </source>
</evidence>
<dbReference type="Pfam" id="PF09594">
    <property type="entry name" value="GT87"/>
    <property type="match status" value="1"/>
</dbReference>
<comment type="similarity">
    <text evidence="7">Belongs to the glycosyltransferase 87 family.</text>
</comment>
<feature type="transmembrane region" description="Helical" evidence="8">
    <location>
        <begin position="132"/>
        <end position="151"/>
    </location>
</feature>
<name>A0ABQ4TJB6_9HYPH</name>
<comment type="caution">
    <text evidence="10">The sequence shown here is derived from an EMBL/GenBank/DDBJ whole genome shotgun (WGS) entry which is preliminary data.</text>
</comment>
<feature type="transmembrane region" description="Helical" evidence="8">
    <location>
        <begin position="227"/>
        <end position="248"/>
    </location>
</feature>
<evidence type="ECO:0000256" key="5">
    <source>
        <dbReference type="ARBA" id="ARBA00022989"/>
    </source>
</evidence>
<keyword evidence="11" id="KW-1185">Reference proteome</keyword>
<sequence length="422" mass="44570">MRAPSTIHDLLRSAGDDLAGLIASDERLLRFARLAALVIVPLTLAIAFVVLGTGPEPGRNWLGDILGFDFTQVWLAGRRALDGRGGEPYDLAVHLENLKAVFGPDCRYSWHYPPFVLLPAAAMALLPYQAAFLLWTLFSVGLFTLALSLAARRTDAVLIGLAHPLVFCNLSYGQNGLVTASLLTLGALLVDRRPWLSGLCFGLIAYKPQLAALAPLLLLVTGRRQALLASVLTVAALCLASIAAFGWAPWHGFLETLTQTNRILLQQGGGGLEINASAFGAVRLAGGPMAAAWTIQIAVSLAAIGIAVRTWRTCADPNLRAAALLAASPMISPYVPLYDLAPIVPATLLLVMAARRTGALKPHERWLLIAAPATALLRPAMAATGISFGLMIGLATLACVAARALPRSAGHAPLRWTRAGSA</sequence>
<dbReference type="EMBL" id="BPRA01000005">
    <property type="protein sequence ID" value="GJE54617.1"/>
    <property type="molecule type" value="Genomic_DNA"/>
</dbReference>